<name>A0A9Q8WQ56_9PEZI</name>
<feature type="compositionally biased region" description="Basic and acidic residues" evidence="1">
    <location>
        <begin position="154"/>
        <end position="178"/>
    </location>
</feature>
<protein>
    <submittedName>
        <fullName evidence="3">Uncharacterized protein</fullName>
    </submittedName>
</protein>
<dbReference type="Proteomes" id="UP000830671">
    <property type="component" value="Chromosome 9"/>
</dbReference>
<feature type="region of interest" description="Disordered" evidence="1">
    <location>
        <begin position="151"/>
        <end position="178"/>
    </location>
</feature>
<keyword evidence="2" id="KW-1133">Transmembrane helix</keyword>
<evidence type="ECO:0000256" key="2">
    <source>
        <dbReference type="SAM" id="Phobius"/>
    </source>
</evidence>
<evidence type="ECO:0000313" key="4">
    <source>
        <dbReference type="Proteomes" id="UP000830671"/>
    </source>
</evidence>
<gene>
    <name evidence="3" type="ORF">CLUP02_16621</name>
</gene>
<dbReference type="GeneID" id="73350549"/>
<proteinExistence type="predicted"/>
<feature type="region of interest" description="Disordered" evidence="1">
    <location>
        <begin position="330"/>
        <end position="394"/>
    </location>
</feature>
<accession>A0A9Q8WQ56</accession>
<evidence type="ECO:0000313" key="3">
    <source>
        <dbReference type="EMBL" id="UQC91087.1"/>
    </source>
</evidence>
<reference evidence="3" key="1">
    <citation type="journal article" date="2021" name="Mol. Plant Microbe Interact.">
        <title>Complete Genome Sequence of the Plant-Pathogenic Fungus Colletotrichum lupini.</title>
        <authorList>
            <person name="Baroncelli R."/>
            <person name="Pensec F."/>
            <person name="Da Lio D."/>
            <person name="Boufleur T."/>
            <person name="Vicente I."/>
            <person name="Sarrocco S."/>
            <person name="Picot A."/>
            <person name="Baraldi E."/>
            <person name="Sukno S."/>
            <person name="Thon M."/>
            <person name="Le Floch G."/>
        </authorList>
    </citation>
    <scope>NUCLEOTIDE SEQUENCE</scope>
    <source>
        <strain evidence="3">IMI 504893</strain>
    </source>
</reference>
<dbReference type="KEGG" id="clup:CLUP02_16621"/>
<keyword evidence="4" id="KW-1185">Reference proteome</keyword>
<dbReference type="EMBL" id="CP019481">
    <property type="protein sequence ID" value="UQC91087.1"/>
    <property type="molecule type" value="Genomic_DNA"/>
</dbReference>
<dbReference type="RefSeq" id="XP_049152686.1">
    <property type="nucleotide sequence ID" value="XM_049295539.1"/>
</dbReference>
<evidence type="ECO:0000256" key="1">
    <source>
        <dbReference type="SAM" id="MobiDB-lite"/>
    </source>
</evidence>
<keyword evidence="2" id="KW-0472">Membrane</keyword>
<organism evidence="3 4">
    <name type="scientific">Colletotrichum lupini</name>
    <dbReference type="NCBI Taxonomy" id="145971"/>
    <lineage>
        <taxon>Eukaryota</taxon>
        <taxon>Fungi</taxon>
        <taxon>Dikarya</taxon>
        <taxon>Ascomycota</taxon>
        <taxon>Pezizomycotina</taxon>
        <taxon>Sordariomycetes</taxon>
        <taxon>Hypocreomycetidae</taxon>
        <taxon>Glomerellales</taxon>
        <taxon>Glomerellaceae</taxon>
        <taxon>Colletotrichum</taxon>
        <taxon>Colletotrichum acutatum species complex</taxon>
    </lineage>
</organism>
<feature type="compositionally biased region" description="Basic and acidic residues" evidence="1">
    <location>
        <begin position="352"/>
        <end position="364"/>
    </location>
</feature>
<dbReference type="AlphaFoldDB" id="A0A9Q8WQ56"/>
<feature type="transmembrane region" description="Helical" evidence="2">
    <location>
        <begin position="256"/>
        <end position="276"/>
    </location>
</feature>
<sequence>MRLFDSLQSHDGRQSDLGSTLAQTARLHTLQLDEYLLTPVTSWEFSPQIWERTSTSEQPARRHMAQDLDLKIPSNDSSIAKHSRVANVIWNSGSLWNYILAAVVAEEVKGSSCIPGVFISWHLKLTETASVIQDFPRAGWSGVVDEENFSARLRSQDHERKPTPEIREKTESASERDYSRVSRNDVNLQLVITAPTYPTQGVPFTSHVALLGAATPRNPRFIGIPIFPIVSLARGGGRPLMSKQTTPLVGRIPAAGLIWLVGVAPLGQANVFVYAYRTQAKRQSNLAVSVAGHGGRAGSSLANLTATSHITHHTHFMAAETPRLKQHRALQGCGTREFSSRGPRESVGGRLPTKDYNPRAERAQRGNVNRVPRSRNTPQRSTRPPEAVRNKGKE</sequence>
<keyword evidence="2" id="KW-0812">Transmembrane</keyword>